<feature type="transmembrane region" description="Helical" evidence="7">
    <location>
        <begin position="308"/>
        <end position="330"/>
    </location>
</feature>
<dbReference type="InterPro" id="IPR007383">
    <property type="entry name" value="DUF445"/>
</dbReference>
<feature type="compositionally biased region" description="Pro residues" evidence="6">
    <location>
        <begin position="162"/>
        <end position="179"/>
    </location>
</feature>
<gene>
    <name evidence="8" type="ORF">BSZ37_07090</name>
</gene>
<evidence type="ECO:0000313" key="8">
    <source>
        <dbReference type="EMBL" id="PAP76224.1"/>
    </source>
</evidence>
<dbReference type="EMBL" id="MQWD01000001">
    <property type="protein sequence ID" value="PAP76224.1"/>
    <property type="molecule type" value="Genomic_DNA"/>
</dbReference>
<dbReference type="AlphaFoldDB" id="A0A271IZJ7"/>
<comment type="caution">
    <text evidence="8">The sequence shown here is derived from an EMBL/GenBank/DDBJ whole genome shotgun (WGS) entry which is preliminary data.</text>
</comment>
<comment type="similarity">
    <text evidence="2">Belongs to the UPF0754 family.</text>
</comment>
<dbReference type="OrthoDB" id="9787430at2"/>
<dbReference type="RefSeq" id="WP_095509873.1">
    <property type="nucleotide sequence ID" value="NZ_MQWD01000001.1"/>
</dbReference>
<evidence type="ECO:0000256" key="4">
    <source>
        <dbReference type="ARBA" id="ARBA00022989"/>
    </source>
</evidence>
<evidence type="ECO:0000313" key="9">
    <source>
        <dbReference type="Proteomes" id="UP000216339"/>
    </source>
</evidence>
<reference evidence="8 9" key="1">
    <citation type="submission" date="2016-11" db="EMBL/GenBank/DDBJ databases">
        <title>Study of marine rhodopsin-containing bacteria.</title>
        <authorList>
            <person name="Yoshizawa S."/>
            <person name="Kumagai Y."/>
            <person name="Kogure K."/>
        </authorList>
    </citation>
    <scope>NUCLEOTIDE SEQUENCE [LARGE SCALE GENOMIC DNA]</scope>
    <source>
        <strain evidence="8 9">SAORIC-28</strain>
    </source>
</reference>
<dbReference type="GO" id="GO:0012505">
    <property type="term" value="C:endomembrane system"/>
    <property type="evidence" value="ECO:0007669"/>
    <property type="project" value="UniProtKB-SubCell"/>
</dbReference>
<evidence type="ECO:0000256" key="2">
    <source>
        <dbReference type="ARBA" id="ARBA00008053"/>
    </source>
</evidence>
<protein>
    <recommendedName>
        <fullName evidence="10">DUF445 domain-containing protein</fullName>
    </recommendedName>
</protein>
<feature type="region of interest" description="Disordered" evidence="6">
    <location>
        <begin position="29"/>
        <end position="225"/>
    </location>
</feature>
<proteinExistence type="inferred from homology"/>
<comment type="subcellular location">
    <subcellularLocation>
        <location evidence="1">Endomembrane system</location>
    </subcellularLocation>
</comment>
<dbReference type="PANTHER" id="PTHR35791:SF1">
    <property type="entry name" value="UPF0754 MEMBRANE PROTEIN YHEB"/>
    <property type="match status" value="1"/>
</dbReference>
<keyword evidence="5 7" id="KW-0472">Membrane</keyword>
<name>A0A271IZJ7_9BACT</name>
<evidence type="ECO:0008006" key="10">
    <source>
        <dbReference type="Google" id="ProtNLM"/>
    </source>
</evidence>
<feature type="compositionally biased region" description="Low complexity" evidence="6">
    <location>
        <begin position="196"/>
        <end position="211"/>
    </location>
</feature>
<feature type="transmembrane region" description="Helical" evidence="7">
    <location>
        <begin position="566"/>
        <end position="584"/>
    </location>
</feature>
<accession>A0A271IZJ7</accession>
<keyword evidence="4 7" id="KW-1133">Transmembrane helix</keyword>
<keyword evidence="9" id="KW-1185">Reference proteome</keyword>
<evidence type="ECO:0000256" key="7">
    <source>
        <dbReference type="SAM" id="Phobius"/>
    </source>
</evidence>
<feature type="compositionally biased region" description="Basic and acidic residues" evidence="6">
    <location>
        <begin position="215"/>
        <end position="225"/>
    </location>
</feature>
<evidence type="ECO:0000256" key="6">
    <source>
        <dbReference type="SAM" id="MobiDB-lite"/>
    </source>
</evidence>
<feature type="transmembrane region" description="Helical" evidence="7">
    <location>
        <begin position="267"/>
        <end position="288"/>
    </location>
</feature>
<dbReference type="Proteomes" id="UP000216339">
    <property type="component" value="Unassembled WGS sequence"/>
</dbReference>
<keyword evidence="3 7" id="KW-0812">Transmembrane</keyword>
<evidence type="ECO:0000256" key="5">
    <source>
        <dbReference type="ARBA" id="ARBA00023136"/>
    </source>
</evidence>
<organism evidence="8 9">
    <name type="scientific">Rubrivirga marina</name>
    <dbReference type="NCBI Taxonomy" id="1196024"/>
    <lineage>
        <taxon>Bacteria</taxon>
        <taxon>Pseudomonadati</taxon>
        <taxon>Rhodothermota</taxon>
        <taxon>Rhodothermia</taxon>
        <taxon>Rhodothermales</taxon>
        <taxon>Rubricoccaceae</taxon>
        <taxon>Rubrivirga</taxon>
    </lineage>
</organism>
<dbReference type="Pfam" id="PF04286">
    <property type="entry name" value="DUF445"/>
    <property type="match status" value="1"/>
</dbReference>
<feature type="compositionally biased region" description="Acidic residues" evidence="6">
    <location>
        <begin position="121"/>
        <end position="138"/>
    </location>
</feature>
<evidence type="ECO:0000256" key="3">
    <source>
        <dbReference type="ARBA" id="ARBA00022692"/>
    </source>
</evidence>
<sequence length="591" mass="63111">MPDDRSSGPRRIVPVPGLLDIDSVEDANFAEALGEDDTASTAGDGDDPLSPPDPPPLTDAEESEEPAGPARASREAPDDVDYDWLGDDAPSASVDTPTGPELADAPPPPPLRADGPPVDPADGEPEAGEEAPEPEADAADVPNAEPEPEPAPSEPDTDPETPRAPEPAPPAAPGEPPTTEPGDEPEGPTPPEEPSDPAAALPVPVADRPPVSGREVVESAREATRGRGRELVQLVVKHGKAHVPEPPAKAVVPDAGPPRMVGRVGQLIPFLQVIPWVLAALFAVSFWWDFDGQAVVLFGETFALDGLLKVLTVSGLIGFGTNWLAITMLFQPREKRAIIPQGLIPAQRERVIYRLSEAISRELINADIIKQKIKDSGVIGRYRDLALGVVRGVVEDPGFRADLKTLAQDYAQEVLGSEPVRREVARLAVEKVEQQAGGGLGGVALRLYRTFAEDDFQRRIDRALDELPGAVSPLLDRIDAALDAVPAKVEARADEIEEAATSAVLSFVEGFDVRTMISERARQFDEGQLEGLLKSTSNEQLNYIKYLGAILGVFGGFVIWQPLGALVLFVTIGLALWGIDEALVRARRSRE</sequence>
<evidence type="ECO:0000256" key="1">
    <source>
        <dbReference type="ARBA" id="ARBA00004308"/>
    </source>
</evidence>
<dbReference type="PANTHER" id="PTHR35791">
    <property type="entry name" value="UPF0754 MEMBRANE PROTEIN YHEB"/>
    <property type="match status" value="1"/>
</dbReference>